<dbReference type="OrthoDB" id="9807329at2"/>
<dbReference type="Proteomes" id="UP000249865">
    <property type="component" value="Chromosome"/>
</dbReference>
<reference evidence="6" key="1">
    <citation type="submission" date="2018-06" db="EMBL/GenBank/DDBJ databases">
        <title>Complete genome sequences of Mycoplasma anatis, M. anseris and M. cloacale type strains.</title>
        <authorList>
            <person name="Grozner D."/>
            <person name="Forro B."/>
            <person name="Sulyok K.M."/>
            <person name="Marton S."/>
            <person name="Kreizinger Z."/>
            <person name="Banyai K."/>
            <person name="Gyuranecz M."/>
        </authorList>
    </citation>
    <scope>NUCLEOTIDE SEQUENCE [LARGE SCALE GENOMIC DNA]</scope>
    <source>
        <strain evidence="6">NCTC 10199</strain>
    </source>
</reference>
<dbReference type="SUPFAM" id="SSF52317">
    <property type="entry name" value="Class I glutamine amidotransferase-like"/>
    <property type="match status" value="1"/>
</dbReference>
<proteinExistence type="inferred from homology"/>
<dbReference type="RefSeq" id="WP_029330597.1">
    <property type="nucleotide sequence ID" value="NZ_CP030103.1"/>
</dbReference>
<dbReference type="EMBL" id="CP030103">
    <property type="protein sequence ID" value="AWX42542.1"/>
    <property type="molecule type" value="Genomic_DNA"/>
</dbReference>
<name>A0A2Z4LLB5_9BACT</name>
<dbReference type="GO" id="GO:0004180">
    <property type="term" value="F:carboxypeptidase activity"/>
    <property type="evidence" value="ECO:0007669"/>
    <property type="project" value="UniProtKB-KW"/>
</dbReference>
<dbReference type="SUPFAM" id="SSF141986">
    <property type="entry name" value="LD-carboxypeptidase A C-terminal domain-like"/>
    <property type="match status" value="1"/>
</dbReference>
<keyword evidence="2" id="KW-0378">Hydrolase</keyword>
<dbReference type="PANTHER" id="PTHR30237:SF4">
    <property type="entry name" value="LD-CARBOXYPEPTIDASE C-TERMINAL DOMAIN-CONTAINING PROTEIN"/>
    <property type="match status" value="1"/>
</dbReference>
<accession>A0A2Z4LLB5</accession>
<protein>
    <submittedName>
        <fullName evidence="5">LD-carboxypeptidase</fullName>
    </submittedName>
</protein>
<dbReference type="CDD" id="cd07062">
    <property type="entry name" value="Peptidase_S66_mccF_like"/>
    <property type="match status" value="1"/>
</dbReference>
<dbReference type="InterPro" id="IPR027478">
    <property type="entry name" value="LdcA_N"/>
</dbReference>
<evidence type="ECO:0000256" key="2">
    <source>
        <dbReference type="ARBA" id="ARBA00022801"/>
    </source>
</evidence>
<evidence type="ECO:0000313" key="5">
    <source>
        <dbReference type="EMBL" id="AWX42542.1"/>
    </source>
</evidence>
<keyword evidence="6" id="KW-1185">Reference proteome</keyword>
<dbReference type="Pfam" id="PF02016">
    <property type="entry name" value="Peptidase_S66"/>
    <property type="match status" value="1"/>
</dbReference>
<dbReference type="InterPro" id="IPR040921">
    <property type="entry name" value="Peptidase_S66C"/>
</dbReference>
<dbReference type="Gene3D" id="3.40.50.10740">
    <property type="entry name" value="Class I glutamine amidotransferase-like"/>
    <property type="match status" value="1"/>
</dbReference>
<gene>
    <name evidence="5" type="ORF">DK849_00365</name>
</gene>
<dbReference type="KEGG" id="mclo:DK849_00365"/>
<evidence type="ECO:0000256" key="1">
    <source>
        <dbReference type="ARBA" id="ARBA00010233"/>
    </source>
</evidence>
<dbReference type="InterPro" id="IPR040449">
    <property type="entry name" value="Peptidase_S66_N"/>
</dbReference>
<evidence type="ECO:0000259" key="3">
    <source>
        <dbReference type="Pfam" id="PF02016"/>
    </source>
</evidence>
<dbReference type="InterPro" id="IPR029062">
    <property type="entry name" value="Class_I_gatase-like"/>
</dbReference>
<keyword evidence="5" id="KW-0121">Carboxypeptidase</keyword>
<comment type="similarity">
    <text evidence="1">Belongs to the peptidase S66 family.</text>
</comment>
<dbReference type="InterPro" id="IPR003507">
    <property type="entry name" value="S66_fam"/>
</dbReference>
<dbReference type="AlphaFoldDB" id="A0A2Z4LLB5"/>
<evidence type="ECO:0000259" key="4">
    <source>
        <dbReference type="Pfam" id="PF17676"/>
    </source>
</evidence>
<sequence length="351" mass="41008">MKLNKKDLIAIISLSSGILGEQFCDHQRVIGEKRLKEMKLNFIYTPNALKGVSYIDENPDKRAEDLIWSFENKDVKAILCALGGFDTYRTVNNILSNKENILKLRSNFKFFIGYSDTTINHLMLTLLGIKSYYGIAYLTCIAELDKQMLKYTKRSFKSLFQDKEITYKPARYWYKERTDFSIKQINISREKFKEKHGFELLQGQSKFQGILTGGCLETIASLLDKENNYKAYEVNKKWHLFDETCDFKNKVLLLETSEEKPQPMIVKQMLELIESTNVFRVANGVIIGKPQDEQYYDEYKSVYKEFFSKYPQLPVLYNINIGHAYPKMLLEINGLIKIDAEKQTIKTRIKN</sequence>
<keyword evidence="5" id="KW-0645">Protease</keyword>
<feature type="domain" description="LD-carboxypeptidase C-terminal" evidence="4">
    <location>
        <begin position="208"/>
        <end position="336"/>
    </location>
</feature>
<dbReference type="Gene3D" id="3.50.30.60">
    <property type="entry name" value="LD-carboxypeptidase A C-terminal domain-like"/>
    <property type="match status" value="1"/>
</dbReference>
<organism evidence="5 6">
    <name type="scientific">Metamycoplasma cloacale</name>
    <dbReference type="NCBI Taxonomy" id="92401"/>
    <lineage>
        <taxon>Bacteria</taxon>
        <taxon>Bacillati</taxon>
        <taxon>Mycoplasmatota</taxon>
        <taxon>Mycoplasmoidales</taxon>
        <taxon>Metamycoplasmataceae</taxon>
        <taxon>Metamycoplasma</taxon>
    </lineage>
</organism>
<dbReference type="InterPro" id="IPR027461">
    <property type="entry name" value="Carboxypeptidase_A_C_sf"/>
</dbReference>
<dbReference type="PANTHER" id="PTHR30237">
    <property type="entry name" value="MURAMOYLTETRAPEPTIDE CARBOXYPEPTIDASE"/>
    <property type="match status" value="1"/>
</dbReference>
<evidence type="ECO:0000313" key="6">
    <source>
        <dbReference type="Proteomes" id="UP000249865"/>
    </source>
</evidence>
<dbReference type="Pfam" id="PF17676">
    <property type="entry name" value="Peptidase_S66C"/>
    <property type="match status" value="1"/>
</dbReference>
<feature type="domain" description="LD-carboxypeptidase N-terminal" evidence="3">
    <location>
        <begin position="9"/>
        <end position="134"/>
    </location>
</feature>